<dbReference type="RefSeq" id="WP_085934490.1">
    <property type="nucleotide sequence ID" value="NZ_FUWJ01000002.1"/>
</dbReference>
<dbReference type="STRING" id="225324.SAMN02745126_02846"/>
<keyword evidence="1" id="KW-0812">Transmembrane</keyword>
<keyword evidence="1" id="KW-1133">Transmembrane helix</keyword>
<dbReference type="Pfam" id="PF06127">
    <property type="entry name" value="Mpo1-like"/>
    <property type="match status" value="1"/>
</dbReference>
<dbReference type="InterPro" id="IPR009305">
    <property type="entry name" value="Mpo1-like"/>
</dbReference>
<proteinExistence type="predicted"/>
<evidence type="ECO:0000313" key="2">
    <source>
        <dbReference type="EMBL" id="SJZ91342.1"/>
    </source>
</evidence>
<dbReference type="AlphaFoldDB" id="A0A1T4PIN9"/>
<evidence type="ECO:0000313" key="3">
    <source>
        <dbReference type="Proteomes" id="UP000190092"/>
    </source>
</evidence>
<dbReference type="PANTHER" id="PTHR34205:SF2">
    <property type="entry name" value="DUF962 DOMAIN-CONTAINING PROTEIN"/>
    <property type="match status" value="1"/>
</dbReference>
<feature type="transmembrane region" description="Helical" evidence="1">
    <location>
        <begin position="26"/>
        <end position="44"/>
    </location>
</feature>
<dbReference type="PANTHER" id="PTHR34205">
    <property type="entry name" value="TRANSMEMBRANE PROTEIN"/>
    <property type="match status" value="1"/>
</dbReference>
<evidence type="ECO:0000256" key="1">
    <source>
        <dbReference type="SAM" id="Phobius"/>
    </source>
</evidence>
<dbReference type="Proteomes" id="UP000190092">
    <property type="component" value="Unassembled WGS sequence"/>
</dbReference>
<dbReference type="OrthoDB" id="7356072at2"/>
<gene>
    <name evidence="2" type="ORF">SAMN02745126_02846</name>
</gene>
<accession>A0A1T4PIN9</accession>
<evidence type="ECO:0008006" key="4">
    <source>
        <dbReference type="Google" id="ProtNLM"/>
    </source>
</evidence>
<keyword evidence="3" id="KW-1185">Reference proteome</keyword>
<keyword evidence="1" id="KW-0472">Membrane</keyword>
<feature type="transmembrane region" description="Helical" evidence="1">
    <location>
        <begin position="50"/>
        <end position="69"/>
    </location>
</feature>
<name>A0A1T4PIN9_9HYPH</name>
<dbReference type="EMBL" id="FUWJ01000002">
    <property type="protein sequence ID" value="SJZ91342.1"/>
    <property type="molecule type" value="Genomic_DNA"/>
</dbReference>
<sequence>MPSNFRTYGEFWPFYLREHARPATRAVHYAGTISSTVFLIAVLVTGRWGWLLAVPFLGYGPAWIGHFFIEKNRPATFKAPFWSLISDYRMCGLFLSGRLGHELVRYQVRP</sequence>
<protein>
    <recommendedName>
        <fullName evidence="4">DUF962 domain-containing protein</fullName>
    </recommendedName>
</protein>
<organism evidence="2 3">
    <name type="scientific">Enhydrobacter aerosaccus</name>
    <dbReference type="NCBI Taxonomy" id="225324"/>
    <lineage>
        <taxon>Bacteria</taxon>
        <taxon>Pseudomonadati</taxon>
        <taxon>Pseudomonadota</taxon>
        <taxon>Alphaproteobacteria</taxon>
        <taxon>Hyphomicrobiales</taxon>
        <taxon>Enhydrobacter</taxon>
    </lineage>
</organism>
<reference evidence="3" key="1">
    <citation type="submission" date="2017-02" db="EMBL/GenBank/DDBJ databases">
        <authorList>
            <person name="Varghese N."/>
            <person name="Submissions S."/>
        </authorList>
    </citation>
    <scope>NUCLEOTIDE SEQUENCE [LARGE SCALE GENOMIC DNA]</scope>
    <source>
        <strain evidence="3">ATCC 27094</strain>
    </source>
</reference>